<gene>
    <name evidence="1" type="ORF">HAQ05_24505</name>
</gene>
<accession>A0ABR7Z8H6</accession>
<dbReference type="Proteomes" id="UP000805841">
    <property type="component" value="Unassembled WGS sequence"/>
</dbReference>
<evidence type="ECO:0000313" key="1">
    <source>
        <dbReference type="EMBL" id="MBD1601841.1"/>
    </source>
</evidence>
<comment type="caution">
    <text evidence="1">The sequence shown here is derived from an EMBL/GenBank/DDBJ whole genome shotgun (WGS) entry which is preliminary data.</text>
</comment>
<keyword evidence="2" id="KW-1185">Reference proteome</keyword>
<sequence>MMAGSRLIAPDGCGALVKEKEYHFLISDGMSNRVRLVEFDERGSNAVLHTLPRLRYEAALEAGEIVETGSHDYPPWLGAAGGVESSWREARRVSPKESYEEKVDRRLLSIAELIPKTAEILASDDPEAMINAHARASKPRQHPARIRLWFFTYLLFGQTKWALMPRLNNCGTWDRSEKTDKKLGRPSSHGQNFGYPVTPDMQEKILKGFLLCRRVDRTKDEIYGASLRKVFGCGIREGSSGKEFFHPNGEPYPSSSQFWDWVKKQTDPAALATEMKGPSAARAKSGDIGSFARMISNLNQRLEFDGYYPSEKISGIIEGAPLDSFCVVRAICALSGAVVGIGFARGRESLETYRMALFCIAVGKVKYCELFGITIKPDEWPCEGLSSQMVFDRGPAAHMDVANAKAWLGRLELTPTHSGQSKASVESSHPRDKQFKDQAVHVHSGLNMVEMARREIRRVIKDNEKCDASERMDGDMWLEGFSPSRLNIWKYHDQLGRNHGIKMPFDEAVREFLTPMPAVIRKNGVYFFGSKYNSKSLIDTDVFDRVARNGVINVMAYSMIMCVRHIWIEVEGRLHELSFVYTASTRPGSSDISLEDLQLVDKSRLQAQGKHRHQKVAIEQYHYLEHENDTGKNWHAGVRKLGVPAMGSGAQRDLEDQRRLIGVKS</sequence>
<name>A0ABR7Z8H6_9PSED</name>
<evidence type="ECO:0000313" key="2">
    <source>
        <dbReference type="Proteomes" id="UP000805841"/>
    </source>
</evidence>
<proteinExistence type="predicted"/>
<reference evidence="1 2" key="1">
    <citation type="journal article" date="2020" name="Insects">
        <title>Bacteria Belonging to Pseudomonas typographi sp. nov. from the Bark Beetle Ips typographus Have Genomic Potential to Aid in the Host Ecology.</title>
        <authorList>
            <person name="Peral-Aranega E."/>
            <person name="Saati-Santamaria Z."/>
            <person name="Kolarik M."/>
            <person name="Rivas R."/>
            <person name="Garcia-Fraile P."/>
        </authorList>
    </citation>
    <scope>NUCLEOTIDE SEQUENCE [LARGE SCALE GENOMIC DNA]</scope>
    <source>
        <strain evidence="1 2">CA3A</strain>
    </source>
</reference>
<dbReference type="EMBL" id="JAAOCA010000043">
    <property type="protein sequence ID" value="MBD1601841.1"/>
    <property type="molecule type" value="Genomic_DNA"/>
</dbReference>
<organism evidence="1 2">
    <name type="scientific">Pseudomonas typographi</name>
    <dbReference type="NCBI Taxonomy" id="2715964"/>
    <lineage>
        <taxon>Bacteria</taxon>
        <taxon>Pseudomonadati</taxon>
        <taxon>Pseudomonadota</taxon>
        <taxon>Gammaproteobacteria</taxon>
        <taxon>Pseudomonadales</taxon>
        <taxon>Pseudomonadaceae</taxon>
        <taxon>Pseudomonas</taxon>
    </lineage>
</organism>
<protein>
    <submittedName>
        <fullName evidence="1">Transposase</fullName>
    </submittedName>
</protein>